<dbReference type="InterPro" id="IPR024467">
    <property type="entry name" value="Xre/MbcA/ParS-like_toxin-bd"/>
</dbReference>
<gene>
    <name evidence="3" type="ORF">C7H09_04710</name>
</gene>
<accession>A0A2T1KQ01</accession>
<reference evidence="3 4" key="1">
    <citation type="submission" date="2018-03" db="EMBL/GenBank/DDBJ databases">
        <title>Marinobacter brunus sp. nov., a marine bacterium of Gamma-proteobacteria isolated from the surface seawater of the South China Sea.</title>
        <authorList>
            <person name="Cheng H."/>
            <person name="Wu Y.-H."/>
            <person name="Xamxidin M."/>
            <person name="Xu X.-W."/>
        </authorList>
    </citation>
    <scope>NUCLEOTIDE SEQUENCE [LARGE SCALE GENOMIC DNA]</scope>
    <source>
        <strain evidence="3 4">NH169-3</strain>
    </source>
</reference>
<feature type="domain" description="Antitoxin Xre/MbcA/ParS-like toxin-binding" evidence="1">
    <location>
        <begin position="71"/>
        <end position="119"/>
    </location>
</feature>
<evidence type="ECO:0000259" key="2">
    <source>
        <dbReference type="Pfam" id="PF20432"/>
    </source>
</evidence>
<keyword evidence="4" id="KW-1185">Reference proteome</keyword>
<proteinExistence type="predicted"/>
<feature type="domain" description="Antitoxin Xre-like helix-turn-helix" evidence="2">
    <location>
        <begin position="14"/>
        <end position="66"/>
    </location>
</feature>
<evidence type="ECO:0000313" key="3">
    <source>
        <dbReference type="EMBL" id="PSF12184.1"/>
    </source>
</evidence>
<name>A0A2T1KQ01_9GAMM</name>
<protein>
    <submittedName>
        <fullName evidence="3">XRE family transcriptional regulator</fullName>
    </submittedName>
</protein>
<dbReference type="AlphaFoldDB" id="A0A2T1KQ01"/>
<dbReference type="EMBL" id="PXNP01000016">
    <property type="protein sequence ID" value="PSF12184.1"/>
    <property type="molecule type" value="Genomic_DNA"/>
</dbReference>
<dbReference type="RefSeq" id="WP_106761462.1">
    <property type="nucleotide sequence ID" value="NZ_PXNP01000016.1"/>
</dbReference>
<dbReference type="Proteomes" id="UP000239866">
    <property type="component" value="Unassembled WGS sequence"/>
</dbReference>
<dbReference type="Pfam" id="PF09722">
    <property type="entry name" value="Xre_MbcA_ParS_C"/>
    <property type="match status" value="1"/>
</dbReference>
<comment type="caution">
    <text evidence="3">The sequence shown here is derived from an EMBL/GenBank/DDBJ whole genome shotgun (WGS) entry which is preliminary data.</text>
</comment>
<dbReference type="GO" id="GO:0003677">
    <property type="term" value="F:DNA binding"/>
    <property type="evidence" value="ECO:0007669"/>
    <property type="project" value="InterPro"/>
</dbReference>
<evidence type="ECO:0000259" key="1">
    <source>
        <dbReference type="Pfam" id="PF09722"/>
    </source>
</evidence>
<sequence length="121" mass="13184">MSEAVGLAPGTSDKALLAKALLNAARTFGLSQTDVAAVVGRNRTGLARDGIDPDSKSGELALLFIRLYRSVYALTGGERDAMNHWLNTPNHYFEATPRELIRTTEGLVRVVHYLDAMRGQI</sequence>
<organism evidence="3 4">
    <name type="scientific">Marinobacter fuscus</name>
    <dbReference type="NCBI Taxonomy" id="2109942"/>
    <lineage>
        <taxon>Bacteria</taxon>
        <taxon>Pseudomonadati</taxon>
        <taxon>Pseudomonadota</taxon>
        <taxon>Gammaproteobacteria</taxon>
        <taxon>Pseudomonadales</taxon>
        <taxon>Marinobacteraceae</taxon>
        <taxon>Marinobacter</taxon>
    </lineage>
</organism>
<dbReference type="InterPro" id="IPR046847">
    <property type="entry name" value="Xre-like_HTH"/>
</dbReference>
<dbReference type="Pfam" id="PF20432">
    <property type="entry name" value="Xre-like-HTH"/>
    <property type="match status" value="1"/>
</dbReference>
<dbReference type="OrthoDB" id="565125at2"/>
<evidence type="ECO:0000313" key="4">
    <source>
        <dbReference type="Proteomes" id="UP000239866"/>
    </source>
</evidence>